<dbReference type="AlphaFoldDB" id="A0A0R1W687"/>
<dbReference type="GO" id="GO:0004177">
    <property type="term" value="F:aminopeptidase activity"/>
    <property type="evidence" value="ECO:0007669"/>
    <property type="project" value="UniProtKB-KW"/>
</dbReference>
<dbReference type="InterPro" id="IPR036005">
    <property type="entry name" value="Creatinase/aminopeptidase-like"/>
</dbReference>
<dbReference type="Gene3D" id="3.90.230.10">
    <property type="entry name" value="Creatinase/methionine aminopeptidase superfamily"/>
    <property type="match status" value="1"/>
</dbReference>
<dbReference type="eggNOG" id="COG0006">
    <property type="taxonomic scope" value="Bacteria"/>
</dbReference>
<keyword evidence="1 3" id="KW-0479">Metal-binding</keyword>
<keyword evidence="6" id="KW-0645">Protease</keyword>
<organism evidence="6 7">
    <name type="scientific">Paucilactobacillus suebicus DSM 5007 = KCTC 3549</name>
    <dbReference type="NCBI Taxonomy" id="1423807"/>
    <lineage>
        <taxon>Bacteria</taxon>
        <taxon>Bacillati</taxon>
        <taxon>Bacillota</taxon>
        <taxon>Bacilli</taxon>
        <taxon>Lactobacillales</taxon>
        <taxon>Lactobacillaceae</taxon>
        <taxon>Paucilactobacillus</taxon>
    </lineage>
</organism>
<dbReference type="InterPro" id="IPR050659">
    <property type="entry name" value="Peptidase_M24B"/>
</dbReference>
<evidence type="ECO:0000256" key="3">
    <source>
        <dbReference type="RuleBase" id="RU000590"/>
    </source>
</evidence>
<dbReference type="InterPro" id="IPR000587">
    <property type="entry name" value="Creatinase_N"/>
</dbReference>
<evidence type="ECO:0000313" key="7">
    <source>
        <dbReference type="Proteomes" id="UP000051820"/>
    </source>
</evidence>
<feature type="domain" description="Creatinase N-terminal" evidence="5">
    <location>
        <begin position="11"/>
        <end position="136"/>
    </location>
</feature>
<dbReference type="InterPro" id="IPR029149">
    <property type="entry name" value="Creatin/AminoP/Spt16_N"/>
</dbReference>
<dbReference type="EMBL" id="AZGF01000003">
    <property type="protein sequence ID" value="KRM13175.1"/>
    <property type="molecule type" value="Genomic_DNA"/>
</dbReference>
<evidence type="ECO:0000259" key="5">
    <source>
        <dbReference type="Pfam" id="PF01321"/>
    </source>
</evidence>
<comment type="caution">
    <text evidence="6">The sequence shown here is derived from an EMBL/GenBank/DDBJ whole genome shotgun (WGS) entry which is preliminary data.</text>
</comment>
<keyword evidence="7" id="KW-1185">Reference proteome</keyword>
<evidence type="ECO:0000256" key="2">
    <source>
        <dbReference type="ARBA" id="ARBA00022801"/>
    </source>
</evidence>
<name>A0A0R1W687_9LACO</name>
<sequence length="363" mass="40105">MQKSGESLMQRVENLQKDIESAYLDAFLVTDSVNIYYLTGFKLIQGDGCLLIYSQKGYLITDDRYEEAVTESNISGTVGCITRDYYGEVNRLCHKLNISVLGIESNISYKIYDLLDETFDADIVPIDNFIEDKRSIKDPSEIKKLKNAAELNQKGFDYICETIKPGMTEVDIANMLDWWMKRNGATKASFDTIVASGANAAKPHALSTKKQITVGEPIIIDFGYFVDGYTADLTRTIMLGNQSAKFNQLYQIVYQAREAVINAASNGIVGKSLDKVGRDIINDAGYGQYFNHGMGHGIGLEVHEIPTSYGTLTKDTLKTNQVVTVEPGIYLPGEGGIRVEDDILITDGAAQQISNAPDNLIIL</sequence>
<keyword evidence="6" id="KW-0031">Aminopeptidase</keyword>
<dbReference type="SUPFAM" id="SSF53092">
    <property type="entry name" value="Creatinase/prolidase N-terminal domain"/>
    <property type="match status" value="1"/>
</dbReference>
<evidence type="ECO:0000313" key="6">
    <source>
        <dbReference type="EMBL" id="KRM13175.1"/>
    </source>
</evidence>
<feature type="domain" description="Peptidase M24" evidence="4">
    <location>
        <begin position="144"/>
        <end position="347"/>
    </location>
</feature>
<dbReference type="PATRIC" id="fig|1423807.3.peg.1346"/>
<evidence type="ECO:0000256" key="1">
    <source>
        <dbReference type="ARBA" id="ARBA00022723"/>
    </source>
</evidence>
<gene>
    <name evidence="6" type="ORF">FD16_GL001319</name>
</gene>
<dbReference type="InterPro" id="IPR001131">
    <property type="entry name" value="Peptidase_M24B_aminopep-P_CS"/>
</dbReference>
<dbReference type="PROSITE" id="PS00491">
    <property type="entry name" value="PROLINE_PEPTIDASE"/>
    <property type="match status" value="1"/>
</dbReference>
<dbReference type="PANTHER" id="PTHR46112:SF3">
    <property type="entry name" value="AMINOPEPTIDASE YPDF"/>
    <property type="match status" value="1"/>
</dbReference>
<dbReference type="Pfam" id="PF01321">
    <property type="entry name" value="Creatinase_N"/>
    <property type="match status" value="1"/>
</dbReference>
<dbReference type="PANTHER" id="PTHR46112">
    <property type="entry name" value="AMINOPEPTIDASE"/>
    <property type="match status" value="1"/>
</dbReference>
<accession>A0A0R1W687</accession>
<protein>
    <submittedName>
        <fullName evidence="6">Xaa-Pro aminopeptidase</fullName>
    </submittedName>
</protein>
<dbReference type="SUPFAM" id="SSF55920">
    <property type="entry name" value="Creatinase/aminopeptidase"/>
    <property type="match status" value="1"/>
</dbReference>
<dbReference type="Gene3D" id="3.40.350.10">
    <property type="entry name" value="Creatinase/prolidase N-terminal domain"/>
    <property type="match status" value="1"/>
</dbReference>
<dbReference type="Pfam" id="PF00557">
    <property type="entry name" value="Peptidase_M24"/>
    <property type="match status" value="1"/>
</dbReference>
<comment type="similarity">
    <text evidence="3">Belongs to the peptidase M24B family.</text>
</comment>
<evidence type="ECO:0000259" key="4">
    <source>
        <dbReference type="Pfam" id="PF00557"/>
    </source>
</evidence>
<dbReference type="InterPro" id="IPR000994">
    <property type="entry name" value="Pept_M24"/>
</dbReference>
<proteinExistence type="inferred from homology"/>
<dbReference type="GO" id="GO:0046872">
    <property type="term" value="F:metal ion binding"/>
    <property type="evidence" value="ECO:0007669"/>
    <property type="project" value="UniProtKB-KW"/>
</dbReference>
<keyword evidence="2" id="KW-0378">Hydrolase</keyword>
<reference evidence="6 7" key="1">
    <citation type="journal article" date="2015" name="Genome Announc.">
        <title>Expanding the biotechnology potential of lactobacilli through comparative genomics of 213 strains and associated genera.</title>
        <authorList>
            <person name="Sun Z."/>
            <person name="Harris H.M."/>
            <person name="McCann A."/>
            <person name="Guo C."/>
            <person name="Argimon S."/>
            <person name="Zhang W."/>
            <person name="Yang X."/>
            <person name="Jeffery I.B."/>
            <person name="Cooney J.C."/>
            <person name="Kagawa T.F."/>
            <person name="Liu W."/>
            <person name="Song Y."/>
            <person name="Salvetti E."/>
            <person name="Wrobel A."/>
            <person name="Rasinkangas P."/>
            <person name="Parkhill J."/>
            <person name="Rea M.C."/>
            <person name="O'Sullivan O."/>
            <person name="Ritari J."/>
            <person name="Douillard F.P."/>
            <person name="Paul Ross R."/>
            <person name="Yang R."/>
            <person name="Briner A.E."/>
            <person name="Felis G.E."/>
            <person name="de Vos W.M."/>
            <person name="Barrangou R."/>
            <person name="Klaenhammer T.R."/>
            <person name="Caufield P.W."/>
            <person name="Cui Y."/>
            <person name="Zhang H."/>
            <person name="O'Toole P.W."/>
        </authorList>
    </citation>
    <scope>NUCLEOTIDE SEQUENCE [LARGE SCALE GENOMIC DNA]</scope>
    <source>
        <strain evidence="6 7">DSM 5007</strain>
    </source>
</reference>
<dbReference type="CDD" id="cd01092">
    <property type="entry name" value="APP-like"/>
    <property type="match status" value="1"/>
</dbReference>
<dbReference type="Proteomes" id="UP000051820">
    <property type="component" value="Unassembled WGS sequence"/>
</dbReference>
<dbReference type="STRING" id="1423807.FD16_GL001319"/>